<dbReference type="KEGG" id="nmy:CJ229_007465"/>
<dbReference type="PROSITE" id="PS50850">
    <property type="entry name" value="MFS"/>
    <property type="match status" value="1"/>
</dbReference>
<accession>A0AAF1BSH3</accession>
<dbReference type="AlphaFoldDB" id="A0AAF1BSH3"/>
<dbReference type="RefSeq" id="WP_102167777.1">
    <property type="nucleotide sequence ID" value="NZ_CP136964.1"/>
</dbReference>
<feature type="transmembrane region" description="Helical" evidence="9">
    <location>
        <begin position="12"/>
        <end position="36"/>
    </location>
</feature>
<evidence type="ECO:0000259" key="10">
    <source>
        <dbReference type="PROSITE" id="PS50850"/>
    </source>
</evidence>
<evidence type="ECO:0000256" key="5">
    <source>
        <dbReference type="ARBA" id="ARBA00022597"/>
    </source>
</evidence>
<dbReference type="PANTHER" id="PTHR23535:SF2">
    <property type="entry name" value="SUGAR EFFLUX TRANSPORTER A-RELATED"/>
    <property type="match status" value="1"/>
</dbReference>
<feature type="transmembrane region" description="Helical" evidence="9">
    <location>
        <begin position="48"/>
        <end position="66"/>
    </location>
</feature>
<dbReference type="Proteomes" id="UP000243626">
    <property type="component" value="Chromosome"/>
</dbReference>
<feature type="transmembrane region" description="Helical" evidence="9">
    <location>
        <begin position="173"/>
        <end position="192"/>
    </location>
</feature>
<feature type="transmembrane region" description="Helical" evidence="9">
    <location>
        <begin position="286"/>
        <end position="304"/>
    </location>
</feature>
<evidence type="ECO:0000313" key="12">
    <source>
        <dbReference type="Proteomes" id="UP000243626"/>
    </source>
</evidence>
<feature type="transmembrane region" description="Helical" evidence="9">
    <location>
        <begin position="102"/>
        <end position="125"/>
    </location>
</feature>
<evidence type="ECO:0000256" key="1">
    <source>
        <dbReference type="ARBA" id="ARBA00004651"/>
    </source>
</evidence>
<gene>
    <name evidence="11" type="ORF">CJ229_007465</name>
</gene>
<evidence type="ECO:0000256" key="4">
    <source>
        <dbReference type="ARBA" id="ARBA00022475"/>
    </source>
</evidence>
<reference evidence="11 12" key="2">
    <citation type="submission" date="2023-10" db="EMBL/GenBank/DDBJ databases">
        <authorList>
            <person name="Choi B."/>
        </authorList>
    </citation>
    <scope>NUCLEOTIDE SEQUENCE [LARGE SCALE GENOMIC DNA]</scope>
    <source>
        <strain evidence="11 12">UMB0959</strain>
    </source>
</reference>
<protein>
    <submittedName>
        <fullName evidence="11">Sugar efflux transporter</fullName>
    </submittedName>
</protein>
<keyword evidence="3" id="KW-0813">Transport</keyword>
<comment type="similarity">
    <text evidence="2">Belongs to the major facilitator superfamily. Set transporter family.</text>
</comment>
<keyword evidence="5" id="KW-0762">Sugar transport</keyword>
<feature type="transmembrane region" description="Helical" evidence="9">
    <location>
        <begin position="146"/>
        <end position="167"/>
    </location>
</feature>
<evidence type="ECO:0000256" key="2">
    <source>
        <dbReference type="ARBA" id="ARBA00006523"/>
    </source>
</evidence>
<keyword evidence="6 9" id="KW-0812">Transmembrane</keyword>
<name>A0AAF1BSH3_9STAP</name>
<feature type="transmembrane region" description="Helical" evidence="9">
    <location>
        <begin position="339"/>
        <end position="357"/>
    </location>
</feature>
<dbReference type="InterPro" id="IPR036259">
    <property type="entry name" value="MFS_trans_sf"/>
</dbReference>
<feature type="transmembrane region" description="Helical" evidence="9">
    <location>
        <begin position="213"/>
        <end position="238"/>
    </location>
</feature>
<dbReference type="InterPro" id="IPR020846">
    <property type="entry name" value="MFS_dom"/>
</dbReference>
<dbReference type="PANTHER" id="PTHR23535">
    <property type="entry name" value="SUGAR EFFLUX TRANSPORTER A-RELATED"/>
    <property type="match status" value="1"/>
</dbReference>
<proteinExistence type="inferred from homology"/>
<keyword evidence="4" id="KW-1003">Cell membrane</keyword>
<evidence type="ECO:0000313" key="11">
    <source>
        <dbReference type="EMBL" id="WOS95917.1"/>
    </source>
</evidence>
<evidence type="ECO:0000256" key="9">
    <source>
        <dbReference type="SAM" id="Phobius"/>
    </source>
</evidence>
<dbReference type="GO" id="GO:0022857">
    <property type="term" value="F:transmembrane transporter activity"/>
    <property type="evidence" value="ECO:0007669"/>
    <property type="project" value="InterPro"/>
</dbReference>
<evidence type="ECO:0000256" key="3">
    <source>
        <dbReference type="ARBA" id="ARBA00022448"/>
    </source>
</evidence>
<dbReference type="Gene3D" id="1.20.1250.20">
    <property type="entry name" value="MFS general substrate transporter like domains"/>
    <property type="match status" value="2"/>
</dbReference>
<feature type="transmembrane region" description="Helical" evidence="9">
    <location>
        <begin position="310"/>
        <end position="332"/>
    </location>
</feature>
<sequence length="401" mass="44132">MFKKLFSIENYKLFLVNMILFGMAIAITAPFLVLFMTGEHGLTITQHGIFMAAGAIGSFIVNTIVGRFSDKLSFDRKYLLLVAIVMEIITFSLFLIVKDTIILVVGYVIFFSLGAPGIPQLYASARESVNKDNGNDARLKIFANTVLRSMFSFGFLFGPLIGSILIARYDFTGLFVGTMILFGVVFITTLFIKPVKTERELSIQEINEKRAPSLFSAPVLIVPFIAFIMLHVGQWGYLLNMPLYVTEVLGEDRGKVGVLASLCAGLEVPFMIGIGWIASRFETKHLLMFAGVVGGLFFLSIGLFQSFTVILIGQVVLAFFLAILLGLGISYFQDLLPDFPGYASTLFANAMVVGQLLGNLIGGFVSDMFSVNTAFLVSSGLMFTSVILFMFTKTQFREGEI</sequence>
<organism evidence="11 12">
    <name type="scientific">Nosocomiicoccus massiliensis</name>
    <dbReference type="NCBI Taxonomy" id="1232430"/>
    <lineage>
        <taxon>Bacteria</taxon>
        <taxon>Bacillati</taxon>
        <taxon>Bacillota</taxon>
        <taxon>Bacilli</taxon>
        <taxon>Bacillales</taxon>
        <taxon>Staphylococcaceae</taxon>
        <taxon>Nosocomiicoccus</taxon>
    </lineage>
</organism>
<keyword evidence="12" id="KW-1185">Reference proteome</keyword>
<keyword evidence="8 9" id="KW-0472">Membrane</keyword>
<reference evidence="12" key="1">
    <citation type="submission" date="2017-09" db="EMBL/GenBank/DDBJ databases">
        <title>Bacterial strain isolated from the female urinary microbiota.</title>
        <authorList>
            <person name="Thomas-White K."/>
            <person name="Kumar N."/>
            <person name="Forster S."/>
            <person name="Putonti C."/>
            <person name="Lawley T."/>
            <person name="Wolfe A.J."/>
        </authorList>
    </citation>
    <scope>NUCLEOTIDE SEQUENCE [LARGE SCALE GENOMIC DNA]</scope>
    <source>
        <strain evidence="12">UMB0959</strain>
    </source>
</reference>
<evidence type="ECO:0000256" key="6">
    <source>
        <dbReference type="ARBA" id="ARBA00022692"/>
    </source>
</evidence>
<dbReference type="Pfam" id="PF07690">
    <property type="entry name" value="MFS_1"/>
    <property type="match status" value="1"/>
</dbReference>
<evidence type="ECO:0000256" key="8">
    <source>
        <dbReference type="ARBA" id="ARBA00023136"/>
    </source>
</evidence>
<keyword evidence="7 9" id="KW-1133">Transmembrane helix</keyword>
<feature type="transmembrane region" description="Helical" evidence="9">
    <location>
        <begin position="78"/>
        <end position="96"/>
    </location>
</feature>
<feature type="transmembrane region" description="Helical" evidence="9">
    <location>
        <begin position="258"/>
        <end position="279"/>
    </location>
</feature>
<dbReference type="GO" id="GO:0005886">
    <property type="term" value="C:plasma membrane"/>
    <property type="evidence" value="ECO:0007669"/>
    <property type="project" value="UniProtKB-SubCell"/>
</dbReference>
<dbReference type="InterPro" id="IPR011701">
    <property type="entry name" value="MFS"/>
</dbReference>
<dbReference type="CDD" id="cd17471">
    <property type="entry name" value="MFS_Set"/>
    <property type="match status" value="1"/>
</dbReference>
<feature type="transmembrane region" description="Helical" evidence="9">
    <location>
        <begin position="369"/>
        <end position="391"/>
    </location>
</feature>
<comment type="subcellular location">
    <subcellularLocation>
        <location evidence="1">Cell membrane</location>
        <topology evidence="1">Multi-pass membrane protein</topology>
    </subcellularLocation>
</comment>
<dbReference type="SUPFAM" id="SSF103473">
    <property type="entry name" value="MFS general substrate transporter"/>
    <property type="match status" value="1"/>
</dbReference>
<feature type="domain" description="Major facilitator superfamily (MFS) profile" evidence="10">
    <location>
        <begin position="10"/>
        <end position="397"/>
    </location>
</feature>
<evidence type="ECO:0000256" key="7">
    <source>
        <dbReference type="ARBA" id="ARBA00022989"/>
    </source>
</evidence>
<dbReference type="EMBL" id="CP136964">
    <property type="protein sequence ID" value="WOS95917.1"/>
    <property type="molecule type" value="Genomic_DNA"/>
</dbReference>